<evidence type="ECO:0000259" key="2">
    <source>
        <dbReference type="Pfam" id="PF19955"/>
    </source>
</evidence>
<evidence type="ECO:0000256" key="1">
    <source>
        <dbReference type="SAM" id="MobiDB-lite"/>
    </source>
</evidence>
<dbReference type="KEGG" id="mcb:Mycch_2971"/>
<gene>
    <name evidence="3" type="ordered locus">Mycch_2971</name>
</gene>
<dbReference type="PATRIC" id="fig|710421.3.peg.2961"/>
<dbReference type="SUPFAM" id="SSF50494">
    <property type="entry name" value="Trypsin-like serine proteases"/>
    <property type="match status" value="1"/>
</dbReference>
<dbReference type="Pfam" id="PF19955">
    <property type="entry name" value="EAD1"/>
    <property type="match status" value="1"/>
</dbReference>
<accession>I4BKB8</accession>
<sequence length="343" mass="37421">MTHFLDEVPFDFSDPVAQQLRNLLATSYFRESEIIDFVQVAGLDPSRIAWGQTARAMWADTLRRGSMEGKNRALVEVISNSGDAAVAATLQDMLGPSPAAPAPAPEPDWKASPMSATQERQTAAEPTLLDVTFLERGTELARGVVRLRVTMPIGKRYYGSGFLIGPDRVLTNHHVLYDDDHGGARATRVEVWFGYERAFGGVLRPHTALEGDTGSILGDPDHDWAVVRVSATEVPSTAVVIDTGTLGSVGVDDRVYIIQHPNGGPKQIGMIHNVVRFVDDDIVQYLTDTEGGSSGSPVFDEEWHLVALHHQSTETKVNKTIEVRNQGRQMTRVVAGLTDAGLR</sequence>
<organism evidence="3 4">
    <name type="scientific">Mycolicibacterium chubuense (strain NBB4)</name>
    <name type="common">Mycobacterium chubuense</name>
    <dbReference type="NCBI Taxonomy" id="710421"/>
    <lineage>
        <taxon>Bacteria</taxon>
        <taxon>Bacillati</taxon>
        <taxon>Actinomycetota</taxon>
        <taxon>Actinomycetes</taxon>
        <taxon>Mycobacteriales</taxon>
        <taxon>Mycobacteriaceae</taxon>
        <taxon>Mycolicibacterium</taxon>
    </lineage>
</organism>
<dbReference type="InterPro" id="IPR009003">
    <property type="entry name" value="Peptidase_S1_PA"/>
</dbReference>
<name>I4BKB8_MYCCN</name>
<dbReference type="InterPro" id="IPR043504">
    <property type="entry name" value="Peptidase_S1_PA_chymotrypsin"/>
</dbReference>
<dbReference type="Pfam" id="PF13365">
    <property type="entry name" value="Trypsin_2"/>
    <property type="match status" value="1"/>
</dbReference>
<dbReference type="EMBL" id="CP003053">
    <property type="protein sequence ID" value="AFM17725.1"/>
    <property type="molecule type" value="Genomic_DNA"/>
</dbReference>
<protein>
    <submittedName>
        <fullName evidence="3">V8-like Glu-specific endopeptidase</fullName>
    </submittedName>
</protein>
<dbReference type="eggNOG" id="COG3591">
    <property type="taxonomic scope" value="Bacteria"/>
</dbReference>
<feature type="region of interest" description="Disordered" evidence="1">
    <location>
        <begin position="94"/>
        <end position="122"/>
    </location>
</feature>
<dbReference type="RefSeq" id="WP_014816202.1">
    <property type="nucleotide sequence ID" value="NC_018027.1"/>
</dbReference>
<dbReference type="Proteomes" id="UP000006057">
    <property type="component" value="Chromosome"/>
</dbReference>
<evidence type="ECO:0000313" key="4">
    <source>
        <dbReference type="Proteomes" id="UP000006057"/>
    </source>
</evidence>
<dbReference type="PANTHER" id="PTHR36234">
    <property type="entry name" value="LYSYL ENDOPEPTIDASE"/>
    <property type="match status" value="1"/>
</dbReference>
<keyword evidence="4" id="KW-1185">Reference proteome</keyword>
<dbReference type="STRING" id="710421.Mycch_2971"/>
<dbReference type="Gene3D" id="2.40.10.10">
    <property type="entry name" value="Trypsin-like serine proteases"/>
    <property type="match status" value="2"/>
</dbReference>
<dbReference type="AlphaFoldDB" id="I4BKB8"/>
<feature type="domain" description="Effector-associated" evidence="2">
    <location>
        <begin position="12"/>
        <end position="78"/>
    </location>
</feature>
<dbReference type="HOGENOM" id="CLU_066144_0_0_11"/>
<evidence type="ECO:0000313" key="3">
    <source>
        <dbReference type="EMBL" id="AFM17725.1"/>
    </source>
</evidence>
<dbReference type="InterPro" id="IPR045430">
    <property type="entry name" value="EAD1"/>
</dbReference>
<proteinExistence type="predicted"/>
<dbReference type="PANTHER" id="PTHR36234:SF5">
    <property type="entry name" value="LYSYL ENDOPEPTIDASE"/>
    <property type="match status" value="1"/>
</dbReference>
<dbReference type="OrthoDB" id="104542at2"/>
<reference evidence="3 4" key="1">
    <citation type="submission" date="2012-06" db="EMBL/GenBank/DDBJ databases">
        <title>Complete sequence of chromosome of Mycobacterium chubuense NBB4.</title>
        <authorList>
            <consortium name="US DOE Joint Genome Institute"/>
            <person name="Lucas S."/>
            <person name="Han J."/>
            <person name="Lapidus A."/>
            <person name="Cheng J.-F."/>
            <person name="Goodwin L."/>
            <person name="Pitluck S."/>
            <person name="Peters L."/>
            <person name="Mikhailova N."/>
            <person name="Teshima H."/>
            <person name="Detter J.C."/>
            <person name="Han C."/>
            <person name="Tapia R."/>
            <person name="Land M."/>
            <person name="Hauser L."/>
            <person name="Kyrpides N."/>
            <person name="Ivanova N."/>
            <person name="Pagani I."/>
            <person name="Mattes T."/>
            <person name="Holmes A."/>
            <person name="Rutledge P."/>
            <person name="Paulsen I."/>
            <person name="Coleman N."/>
            <person name="Woyke T."/>
        </authorList>
    </citation>
    <scope>NUCLEOTIDE SEQUENCE [LARGE SCALE GENOMIC DNA]</scope>
    <source>
        <strain evidence="3 4">NBB4</strain>
    </source>
</reference>